<dbReference type="Pfam" id="PF12937">
    <property type="entry name" value="F-box-like"/>
    <property type="match status" value="1"/>
</dbReference>
<evidence type="ECO:0000259" key="1">
    <source>
        <dbReference type="SMART" id="SM00256"/>
    </source>
</evidence>
<dbReference type="PANTHER" id="PTHR33110">
    <property type="entry name" value="F-BOX/KELCH-REPEAT PROTEIN-RELATED"/>
    <property type="match status" value="1"/>
</dbReference>
<dbReference type="STRING" id="888268.A0A1E5V4N2"/>
<evidence type="ECO:0000313" key="2">
    <source>
        <dbReference type="EMBL" id="OEL20113.1"/>
    </source>
</evidence>
<proteinExistence type="predicted"/>
<dbReference type="AlphaFoldDB" id="A0A1E5V4N2"/>
<evidence type="ECO:0000313" key="3">
    <source>
        <dbReference type="Proteomes" id="UP000095767"/>
    </source>
</evidence>
<dbReference type="SUPFAM" id="SSF81383">
    <property type="entry name" value="F-box domain"/>
    <property type="match status" value="1"/>
</dbReference>
<sequence length="368" mass="40961">MPATTDGAAASRRWPHLPPELLREISGRLDAGADLVRFHAVCRPWRDTLDRPLRFLPWTDLPPQWHSTLGCRTPSFLPWLLAPSESHPRVTAADDADSALLADQRCRCRCVFSKTSFRAPGICLRDKRVACADGTAAWLVSSHHETRLVDPLTAESLPFSREDLKNNKWPHRPYRTVSGDGSGTIFVYDFTTWPPGARLPPGAHHPYSTFWGSFLRPGDEQWWHVLEGLGTDRCCAAVYFYGHIVCVNLANCYVIGKTQTKLPDEPGKVRRRSYLLVSTDDELLLASVFQDACTPGDLSVSLHALYPAADQNGGEELLLEWARRDDDIVMSLLGEDVMFLGFPGSFAVDEELFSGEESGGTAYFVVDS</sequence>
<accession>A0A1E5V4N2</accession>
<dbReference type="Proteomes" id="UP000095767">
    <property type="component" value="Unassembled WGS sequence"/>
</dbReference>
<dbReference type="SMART" id="SM00256">
    <property type="entry name" value="FBOX"/>
    <property type="match status" value="1"/>
</dbReference>
<comment type="caution">
    <text evidence="2">The sequence shown here is derived from an EMBL/GenBank/DDBJ whole genome shotgun (WGS) entry which is preliminary data.</text>
</comment>
<reference evidence="2 3" key="1">
    <citation type="submission" date="2016-09" db="EMBL/GenBank/DDBJ databases">
        <title>The draft genome of Dichanthelium oligosanthes: A C3 panicoid grass species.</title>
        <authorList>
            <person name="Studer A.J."/>
            <person name="Schnable J.C."/>
            <person name="Brutnell T.P."/>
        </authorList>
    </citation>
    <scope>NUCLEOTIDE SEQUENCE [LARGE SCALE GENOMIC DNA]</scope>
    <source>
        <strain evidence="3">cv. Kellogg 1175</strain>
        <tissue evidence="2">Leaf</tissue>
    </source>
</reference>
<dbReference type="InterPro" id="IPR001810">
    <property type="entry name" value="F-box_dom"/>
</dbReference>
<dbReference type="PANTHER" id="PTHR33110:SF44">
    <property type="entry name" value="DUF295 DOMAIN-CONTAINING PROTEIN"/>
    <property type="match status" value="1"/>
</dbReference>
<dbReference type="Gene3D" id="1.20.1280.50">
    <property type="match status" value="1"/>
</dbReference>
<dbReference type="EMBL" id="LWDX02051774">
    <property type="protein sequence ID" value="OEL20113.1"/>
    <property type="molecule type" value="Genomic_DNA"/>
</dbReference>
<protein>
    <recommendedName>
        <fullName evidence="1">F-box domain-containing protein</fullName>
    </recommendedName>
</protein>
<keyword evidence="3" id="KW-1185">Reference proteome</keyword>
<name>A0A1E5V4N2_9POAL</name>
<gene>
    <name evidence="2" type="ORF">BAE44_0018869</name>
</gene>
<dbReference type="InterPro" id="IPR005174">
    <property type="entry name" value="KIB1-4_b-propeller"/>
</dbReference>
<organism evidence="2 3">
    <name type="scientific">Dichanthelium oligosanthes</name>
    <dbReference type="NCBI Taxonomy" id="888268"/>
    <lineage>
        <taxon>Eukaryota</taxon>
        <taxon>Viridiplantae</taxon>
        <taxon>Streptophyta</taxon>
        <taxon>Embryophyta</taxon>
        <taxon>Tracheophyta</taxon>
        <taxon>Spermatophyta</taxon>
        <taxon>Magnoliopsida</taxon>
        <taxon>Liliopsida</taxon>
        <taxon>Poales</taxon>
        <taxon>Poaceae</taxon>
        <taxon>PACMAD clade</taxon>
        <taxon>Panicoideae</taxon>
        <taxon>Panicodae</taxon>
        <taxon>Paniceae</taxon>
        <taxon>Dichantheliinae</taxon>
        <taxon>Dichanthelium</taxon>
    </lineage>
</organism>
<feature type="domain" description="F-box" evidence="1">
    <location>
        <begin position="17"/>
        <end position="58"/>
    </location>
</feature>
<dbReference type="Pfam" id="PF03478">
    <property type="entry name" value="Beta-prop_KIB1-4"/>
    <property type="match status" value="1"/>
</dbReference>
<dbReference type="InterPro" id="IPR036047">
    <property type="entry name" value="F-box-like_dom_sf"/>
</dbReference>
<dbReference type="OrthoDB" id="694843at2759"/>